<feature type="transmembrane region" description="Helical" evidence="1">
    <location>
        <begin position="395"/>
        <end position="421"/>
    </location>
</feature>
<gene>
    <name evidence="2" type="ORF">FYJ37_15910</name>
</gene>
<accession>A0A844FDM5</accession>
<keyword evidence="1" id="KW-0472">Membrane</keyword>
<dbReference type="Pfam" id="PF09913">
    <property type="entry name" value="DUF2142"/>
    <property type="match status" value="1"/>
</dbReference>
<name>A0A844FDM5_CLOSV</name>
<sequence>MKKISIDKKLIKKLTAIIVISAVLGGGMSFGFMCIDYLRAGGNKGLIAVDESWIQSEGNIVEEDNGYQVSKSAGKITINFPETTYINKFQYQYSAPDFVECNIYVYTENIYGDKTTKKLHDSVGPIAQRSVFNVRNNVSKIVIEFLDSEVDVSLHDFIGDNTLKFNLLLAAFVFFNVFGGLYLIVFRRENALHPGIAAFVTIMIFATCLLVLQPPYGSSWDEEIHFSRSYSMGEKLQGGDTAAVVDYVNNTGWLKTHHESSLEERVDLIRNINHVGYLSGGEEYQYPLQLNSLGYILQALALWLGTKLGIPYYFVWLLGKFANIFIYALGIGIAVSIIPIGKRLLAVTSLLPTMMYLSTSYTYDVTVIVFVILGISIWIRECIERESKFEYKWRIIYCICIILGCMPKAVYAPLLLCAFFLPSSKFYSSRDKYIFKGSLVFAFILLLSTFVLPTLFAPPAVSDTRGGDTSVLRQLEYVIGKPVAYAVVLLGNIGKTFADFVFGGEGIANFAHLGRSAQPVWYALLVGGTSLTDMYSDANEEKYLCGKDKAVALVMIFATISLVWTALYLSFTEVGKVMIAGVQGRYYLPFIFLFYLCFRTRRFKNEFKVENYQMCTMLISTALLSCVMIKLILLPSCM</sequence>
<evidence type="ECO:0000256" key="1">
    <source>
        <dbReference type="SAM" id="Phobius"/>
    </source>
</evidence>
<feature type="transmembrane region" description="Helical" evidence="1">
    <location>
        <begin position="610"/>
        <end position="633"/>
    </location>
</feature>
<dbReference type="Proteomes" id="UP000462363">
    <property type="component" value="Unassembled WGS sequence"/>
</dbReference>
<feature type="transmembrane region" description="Helical" evidence="1">
    <location>
        <begin position="192"/>
        <end position="212"/>
    </location>
</feature>
<feature type="transmembrane region" description="Helical" evidence="1">
    <location>
        <begin position="550"/>
        <end position="571"/>
    </location>
</feature>
<feature type="transmembrane region" description="Helical" evidence="1">
    <location>
        <begin position="577"/>
        <end position="598"/>
    </location>
</feature>
<feature type="transmembrane region" description="Helical" evidence="1">
    <location>
        <begin position="295"/>
        <end position="314"/>
    </location>
</feature>
<evidence type="ECO:0000313" key="3">
    <source>
        <dbReference type="Proteomes" id="UP000462363"/>
    </source>
</evidence>
<feature type="transmembrane region" description="Helical" evidence="1">
    <location>
        <begin position="433"/>
        <end position="456"/>
    </location>
</feature>
<dbReference type="EMBL" id="VUMB01000050">
    <property type="protein sequence ID" value="MSS41774.1"/>
    <property type="molecule type" value="Genomic_DNA"/>
</dbReference>
<proteinExistence type="predicted"/>
<organism evidence="2 3">
    <name type="scientific">Clostridium scindens (strain JCM 10418 / VPI 12708)</name>
    <dbReference type="NCBI Taxonomy" id="29347"/>
    <lineage>
        <taxon>Bacteria</taxon>
        <taxon>Bacillati</taxon>
        <taxon>Bacillota</taxon>
        <taxon>Clostridia</taxon>
        <taxon>Lachnospirales</taxon>
        <taxon>Lachnospiraceae</taxon>
    </lineage>
</organism>
<dbReference type="InterPro" id="IPR018674">
    <property type="entry name" value="DUF2142_membrane"/>
</dbReference>
<feature type="transmembrane region" description="Helical" evidence="1">
    <location>
        <begin position="165"/>
        <end position="185"/>
    </location>
</feature>
<feature type="transmembrane region" description="Helical" evidence="1">
    <location>
        <begin position="321"/>
        <end position="341"/>
    </location>
</feature>
<reference evidence="2 3" key="1">
    <citation type="submission" date="2019-08" db="EMBL/GenBank/DDBJ databases">
        <title>In-depth cultivation of the pig gut microbiome towards novel bacterial diversity and tailored functional studies.</title>
        <authorList>
            <person name="Wylensek D."/>
            <person name="Hitch T.C.A."/>
            <person name="Clavel T."/>
        </authorList>
    </citation>
    <scope>NUCLEOTIDE SEQUENCE [LARGE SCALE GENOMIC DNA]</scope>
    <source>
        <strain evidence="2 3">BL-389-WT-3D</strain>
    </source>
</reference>
<keyword evidence="1" id="KW-1133">Transmembrane helix</keyword>
<feature type="transmembrane region" description="Helical" evidence="1">
    <location>
        <begin position="361"/>
        <end position="383"/>
    </location>
</feature>
<comment type="caution">
    <text evidence="2">The sequence shown here is derived from an EMBL/GenBank/DDBJ whole genome shotgun (WGS) entry which is preliminary data.</text>
</comment>
<dbReference type="AlphaFoldDB" id="A0A844FDM5"/>
<keyword evidence="1" id="KW-0812">Transmembrane</keyword>
<evidence type="ECO:0000313" key="2">
    <source>
        <dbReference type="EMBL" id="MSS41774.1"/>
    </source>
</evidence>
<dbReference type="RefSeq" id="WP_009248889.1">
    <property type="nucleotide sequence ID" value="NZ_CAJLHJ010000001.1"/>
</dbReference>
<protein>
    <submittedName>
        <fullName evidence="2">DUF2142 domain-containing protein</fullName>
    </submittedName>
</protein>